<comment type="caution">
    <text evidence="1">The sequence shown here is derived from an EMBL/GenBank/DDBJ whole genome shotgun (WGS) entry which is preliminary data.</text>
</comment>
<accession>A0A1Y3BGF2</accession>
<evidence type="ECO:0000313" key="2">
    <source>
        <dbReference type="Proteomes" id="UP000194236"/>
    </source>
</evidence>
<gene>
    <name evidence="1" type="ORF">BLA29_013393</name>
</gene>
<dbReference type="Proteomes" id="UP000194236">
    <property type="component" value="Unassembled WGS sequence"/>
</dbReference>
<dbReference type="AlphaFoldDB" id="A0A1Y3BGF2"/>
<reference evidence="1 2" key="1">
    <citation type="submission" date="2017-03" db="EMBL/GenBank/DDBJ databases">
        <title>Genome Survey of Euroglyphus maynei.</title>
        <authorList>
            <person name="Arlian L.G."/>
            <person name="Morgan M.S."/>
            <person name="Rider S.D."/>
        </authorList>
    </citation>
    <scope>NUCLEOTIDE SEQUENCE [LARGE SCALE GENOMIC DNA]</scope>
    <source>
        <strain evidence="1">Arlian Lab</strain>
        <tissue evidence="1">Whole body</tissue>
    </source>
</reference>
<feature type="non-terminal residue" evidence="1">
    <location>
        <position position="154"/>
    </location>
</feature>
<name>A0A1Y3BGF2_EURMA</name>
<feature type="non-terminal residue" evidence="1">
    <location>
        <position position="1"/>
    </location>
</feature>
<protein>
    <submittedName>
        <fullName evidence="1">Uncharacterized protein</fullName>
    </submittedName>
</protein>
<evidence type="ECO:0000313" key="1">
    <source>
        <dbReference type="EMBL" id="OTF80000.1"/>
    </source>
</evidence>
<dbReference type="EMBL" id="MUJZ01020384">
    <property type="protein sequence ID" value="OTF80000.1"/>
    <property type="molecule type" value="Genomic_DNA"/>
</dbReference>
<proteinExistence type="predicted"/>
<sequence length="154" mass="17380">PLTFESSDIIREIKETPIQQPLLPPIHEYPSLEDFEANDTENSSLFQMEPIRLRFTDESSHCSSNSDVGDGHIEKQHIETVSKISLINSSICNLDHLFGSETISFSCNNSDQKSIFHRKRRLIIRRDTDGSFIDEIVDDDIANDSLANTIIGSS</sequence>
<organism evidence="1 2">
    <name type="scientific">Euroglyphus maynei</name>
    <name type="common">Mayne's house dust mite</name>
    <dbReference type="NCBI Taxonomy" id="6958"/>
    <lineage>
        <taxon>Eukaryota</taxon>
        <taxon>Metazoa</taxon>
        <taxon>Ecdysozoa</taxon>
        <taxon>Arthropoda</taxon>
        <taxon>Chelicerata</taxon>
        <taxon>Arachnida</taxon>
        <taxon>Acari</taxon>
        <taxon>Acariformes</taxon>
        <taxon>Sarcoptiformes</taxon>
        <taxon>Astigmata</taxon>
        <taxon>Psoroptidia</taxon>
        <taxon>Analgoidea</taxon>
        <taxon>Pyroglyphidae</taxon>
        <taxon>Pyroglyphinae</taxon>
        <taxon>Euroglyphus</taxon>
    </lineage>
</organism>
<keyword evidence="2" id="KW-1185">Reference proteome</keyword>